<feature type="region of interest" description="Disordered" evidence="4">
    <location>
        <begin position="85"/>
        <end position="105"/>
    </location>
</feature>
<dbReference type="InterPro" id="IPR032675">
    <property type="entry name" value="LRR_dom_sf"/>
</dbReference>
<dbReference type="PANTHER" id="PTHR48051">
    <property type="match status" value="1"/>
</dbReference>
<feature type="region of interest" description="Disordered" evidence="4">
    <location>
        <begin position="237"/>
        <end position="291"/>
    </location>
</feature>
<feature type="compositionally biased region" description="Basic and acidic residues" evidence="4">
    <location>
        <begin position="95"/>
        <end position="105"/>
    </location>
</feature>
<sequence length="652" mass="72958">MTLDQSAEGAREADTSLETVKEPSAAAQGLAGPPASLKLLRGDIEAFVVTQRHNRDHEVDVQQFIENVYKPPDEKKVIHYVNDGLNRALRGNPPPRERPPDSEKPRYENYWQARYVMEALADAIALVENSNGGKLKPSKMFKRLDFDNDGYLSLSDLRSACEKFKIPNSSADLHALFSLLDKNDQGAVDIGEFTRNYQVHQGSLLDSMMRPIKSVKHEGGIEYGGPVQEKIDTQMRELEERHHSQALRSSSAPPNSGDDVASEAASRQHSAVLPRSGSNAGSNRSQISRTGASIASSGAPIYEPQVNQLTGKARISDVIRARFNADVGEYLFSLHSRGCSSQEVRCENGKPTELHLDVQVLRQRDPHLRDDVVISSLASWTRHRLKRLQINGLKGVEEDGAVPSEICNLVHLESLQLNGNGFKSVAPCITRMVNLKELYLGNNRLRSLPKQLGKMHLKKLALGSNRFKTFPMSVLELSELEELMLQHNHLSEIPAGIQRLKRLRRLNLVANQLESVPEEIGKLKSLQSVMLDDNQLEYVPSSLKPIWLKGGLHVDGNPMNQQSEQSELCASCGAPCGSSRPRKGISECQAEDTMRKHATREFKVERIRARQRDFEERCWAANEAAQQYDEMKVARKAMNLLNYERRCHMSCA</sequence>
<evidence type="ECO:0000256" key="2">
    <source>
        <dbReference type="ARBA" id="ARBA00022737"/>
    </source>
</evidence>
<keyword evidence="1" id="KW-0433">Leucine-rich repeat</keyword>
<dbReference type="EMBL" id="CAXAMM010041117">
    <property type="protein sequence ID" value="CAK9097422.1"/>
    <property type="molecule type" value="Genomic_DNA"/>
</dbReference>
<dbReference type="InterPro" id="IPR003591">
    <property type="entry name" value="Leu-rich_rpt_typical-subtyp"/>
</dbReference>
<dbReference type="SMART" id="SM00369">
    <property type="entry name" value="LRR_TYP"/>
    <property type="match status" value="5"/>
</dbReference>
<reference evidence="6 7" key="1">
    <citation type="submission" date="2024-02" db="EMBL/GenBank/DDBJ databases">
        <authorList>
            <person name="Chen Y."/>
            <person name="Shah S."/>
            <person name="Dougan E. K."/>
            <person name="Thang M."/>
            <person name="Chan C."/>
        </authorList>
    </citation>
    <scope>NUCLEOTIDE SEQUENCE [LARGE SCALE GENOMIC DNA]</scope>
</reference>
<keyword evidence="7" id="KW-1185">Reference proteome</keyword>
<dbReference type="InterPro" id="IPR011992">
    <property type="entry name" value="EF-hand-dom_pair"/>
</dbReference>
<keyword evidence="3" id="KW-0106">Calcium</keyword>
<dbReference type="Proteomes" id="UP001642464">
    <property type="component" value="Unassembled WGS sequence"/>
</dbReference>
<evidence type="ECO:0000259" key="5">
    <source>
        <dbReference type="PROSITE" id="PS50222"/>
    </source>
</evidence>
<evidence type="ECO:0000256" key="1">
    <source>
        <dbReference type="ARBA" id="ARBA00022614"/>
    </source>
</evidence>
<dbReference type="PANTHER" id="PTHR48051:SF1">
    <property type="entry name" value="RAS SUPPRESSOR PROTEIN 1"/>
    <property type="match status" value="1"/>
</dbReference>
<dbReference type="Pfam" id="PF00560">
    <property type="entry name" value="LRR_1"/>
    <property type="match status" value="1"/>
</dbReference>
<feature type="domain" description="EF-hand" evidence="5">
    <location>
        <begin position="168"/>
        <end position="203"/>
    </location>
</feature>
<evidence type="ECO:0000256" key="3">
    <source>
        <dbReference type="ARBA" id="ARBA00022837"/>
    </source>
</evidence>
<feature type="region of interest" description="Disordered" evidence="4">
    <location>
        <begin position="1"/>
        <end position="32"/>
    </location>
</feature>
<dbReference type="PROSITE" id="PS51450">
    <property type="entry name" value="LRR"/>
    <property type="match status" value="2"/>
</dbReference>
<dbReference type="PROSITE" id="PS00018">
    <property type="entry name" value="EF_HAND_1"/>
    <property type="match status" value="1"/>
</dbReference>
<dbReference type="InterPro" id="IPR002048">
    <property type="entry name" value="EF_hand_dom"/>
</dbReference>
<dbReference type="Gene3D" id="3.80.10.10">
    <property type="entry name" value="Ribonuclease Inhibitor"/>
    <property type="match status" value="1"/>
</dbReference>
<proteinExistence type="predicted"/>
<dbReference type="SUPFAM" id="SSF52058">
    <property type="entry name" value="L domain-like"/>
    <property type="match status" value="1"/>
</dbReference>
<evidence type="ECO:0000313" key="6">
    <source>
        <dbReference type="EMBL" id="CAK9097422.1"/>
    </source>
</evidence>
<dbReference type="Pfam" id="PF13855">
    <property type="entry name" value="LRR_8"/>
    <property type="match status" value="1"/>
</dbReference>
<dbReference type="Gene3D" id="1.10.238.10">
    <property type="entry name" value="EF-hand"/>
    <property type="match status" value="1"/>
</dbReference>
<organism evidence="6 7">
    <name type="scientific">Durusdinium trenchii</name>
    <dbReference type="NCBI Taxonomy" id="1381693"/>
    <lineage>
        <taxon>Eukaryota</taxon>
        <taxon>Sar</taxon>
        <taxon>Alveolata</taxon>
        <taxon>Dinophyceae</taxon>
        <taxon>Suessiales</taxon>
        <taxon>Symbiodiniaceae</taxon>
        <taxon>Durusdinium</taxon>
    </lineage>
</organism>
<comment type="caution">
    <text evidence="6">The sequence shown here is derived from an EMBL/GenBank/DDBJ whole genome shotgun (WGS) entry which is preliminary data.</text>
</comment>
<dbReference type="SUPFAM" id="SSF47473">
    <property type="entry name" value="EF-hand"/>
    <property type="match status" value="1"/>
</dbReference>
<keyword evidence="2" id="KW-0677">Repeat</keyword>
<dbReference type="InterPro" id="IPR001611">
    <property type="entry name" value="Leu-rich_rpt"/>
</dbReference>
<accession>A0ABP0RA08</accession>
<dbReference type="InterPro" id="IPR050216">
    <property type="entry name" value="LRR_domain-containing"/>
</dbReference>
<dbReference type="InterPro" id="IPR018247">
    <property type="entry name" value="EF_Hand_1_Ca_BS"/>
</dbReference>
<feature type="domain" description="EF-hand" evidence="5">
    <location>
        <begin position="139"/>
        <end position="167"/>
    </location>
</feature>
<feature type="compositionally biased region" description="Polar residues" evidence="4">
    <location>
        <begin position="276"/>
        <end position="291"/>
    </location>
</feature>
<dbReference type="PROSITE" id="PS50222">
    <property type="entry name" value="EF_HAND_2"/>
    <property type="match status" value="2"/>
</dbReference>
<gene>
    <name evidence="6" type="ORF">SCF082_LOCUS45700</name>
</gene>
<evidence type="ECO:0000256" key="4">
    <source>
        <dbReference type="SAM" id="MobiDB-lite"/>
    </source>
</evidence>
<evidence type="ECO:0000313" key="7">
    <source>
        <dbReference type="Proteomes" id="UP001642464"/>
    </source>
</evidence>
<name>A0ABP0RA08_9DINO</name>
<dbReference type="Pfam" id="PF13499">
    <property type="entry name" value="EF-hand_7"/>
    <property type="match status" value="1"/>
</dbReference>
<dbReference type="CDD" id="cd00051">
    <property type="entry name" value="EFh"/>
    <property type="match status" value="1"/>
</dbReference>
<protein>
    <submittedName>
        <fullName evidence="6">Leucine-rich repeat and calponin homology domain-containing protein 4</fullName>
    </submittedName>
</protein>